<sequence>MNLARLYRVETTTKEARARRARHAGTLPRLARGPWRSVRDEATNRPSASRFVAIPSYANRAAHGRVSAAFAVDVHTAAVLVVRAGWNASCS</sequence>
<dbReference type="Proteomes" id="UP000053240">
    <property type="component" value="Unassembled WGS sequence"/>
</dbReference>
<evidence type="ECO:0000313" key="2">
    <source>
        <dbReference type="Proteomes" id="UP000053240"/>
    </source>
</evidence>
<keyword evidence="2" id="KW-1185">Reference proteome</keyword>
<accession>A0A194RLL6</accession>
<protein>
    <submittedName>
        <fullName evidence="1">Uncharacterized protein</fullName>
    </submittedName>
</protein>
<dbReference type="AlphaFoldDB" id="A0A194RLL6"/>
<organism evidence="1 2">
    <name type="scientific">Papilio machaon</name>
    <name type="common">Old World swallowtail butterfly</name>
    <dbReference type="NCBI Taxonomy" id="76193"/>
    <lineage>
        <taxon>Eukaryota</taxon>
        <taxon>Metazoa</taxon>
        <taxon>Ecdysozoa</taxon>
        <taxon>Arthropoda</taxon>
        <taxon>Hexapoda</taxon>
        <taxon>Insecta</taxon>
        <taxon>Pterygota</taxon>
        <taxon>Neoptera</taxon>
        <taxon>Endopterygota</taxon>
        <taxon>Lepidoptera</taxon>
        <taxon>Glossata</taxon>
        <taxon>Ditrysia</taxon>
        <taxon>Papilionoidea</taxon>
        <taxon>Papilionidae</taxon>
        <taxon>Papilioninae</taxon>
        <taxon>Papilio</taxon>
    </lineage>
</organism>
<reference evidence="1 2" key="1">
    <citation type="journal article" date="2015" name="Nat. Commun.">
        <title>Outbred genome sequencing and CRISPR/Cas9 gene editing in butterflies.</title>
        <authorList>
            <person name="Li X."/>
            <person name="Fan D."/>
            <person name="Zhang W."/>
            <person name="Liu G."/>
            <person name="Zhang L."/>
            <person name="Zhao L."/>
            <person name="Fang X."/>
            <person name="Chen L."/>
            <person name="Dong Y."/>
            <person name="Chen Y."/>
            <person name="Ding Y."/>
            <person name="Zhao R."/>
            <person name="Feng M."/>
            <person name="Zhu Y."/>
            <person name="Feng Y."/>
            <person name="Jiang X."/>
            <person name="Zhu D."/>
            <person name="Xiang H."/>
            <person name="Feng X."/>
            <person name="Li S."/>
            <person name="Wang J."/>
            <person name="Zhang G."/>
            <person name="Kronforst M.R."/>
            <person name="Wang W."/>
        </authorList>
    </citation>
    <scope>NUCLEOTIDE SEQUENCE [LARGE SCALE GENOMIC DNA]</scope>
    <source>
        <strain evidence="1">Ya'a_city_454_Pm</strain>
        <tissue evidence="1">Whole body</tissue>
    </source>
</reference>
<evidence type="ECO:0000313" key="1">
    <source>
        <dbReference type="EMBL" id="KPJ18728.1"/>
    </source>
</evidence>
<proteinExistence type="predicted"/>
<dbReference type="InParanoid" id="A0A194RLL6"/>
<gene>
    <name evidence="1" type="ORF">RR48_10672</name>
</gene>
<dbReference type="EMBL" id="KQ459989">
    <property type="protein sequence ID" value="KPJ18728.1"/>
    <property type="molecule type" value="Genomic_DNA"/>
</dbReference>
<name>A0A194RLL6_PAPMA</name>